<dbReference type="EMBL" id="FQWF01000008">
    <property type="protein sequence ID" value="SHG62877.1"/>
    <property type="molecule type" value="Genomic_DNA"/>
</dbReference>
<sequence length="286" mass="33797">MKLRVFIPFLLTSFITFSQHEQKEMINLFDSIQAIEPYEQLYSKINKLSSEKKNQQNELHQLLENYQTLKEFFFRQVLYRKVFDQLELGIIPDSLEIETYLNSAKNESWIDYHWTLFEIPKLNSKAPIIIFVDSNSDTILKEYSIFKGYPFTDFGLAFYKEDTLLLKQYPKVAARIKTGKIVFSMQSFASPIHLKMQIMMLEFPSKLFTNTNKSITSKNMLADNLLSWISDQAALVIKRYYPKGDIVANYLKLEKEKLANASIDKKIDLRIKFIEFLKIKYPELWK</sequence>
<evidence type="ECO:0000313" key="3">
    <source>
        <dbReference type="Proteomes" id="UP000184020"/>
    </source>
</evidence>
<dbReference type="Proteomes" id="UP000184020">
    <property type="component" value="Unassembled WGS sequence"/>
</dbReference>
<reference evidence="3" key="1">
    <citation type="submission" date="2016-11" db="EMBL/GenBank/DDBJ databases">
        <authorList>
            <person name="Varghese N."/>
            <person name="Submissions S."/>
        </authorList>
    </citation>
    <scope>NUCLEOTIDE SEQUENCE [LARGE SCALE GENOMIC DNA]</scope>
    <source>
        <strain evidence="3">DSM 17659</strain>
    </source>
</reference>
<gene>
    <name evidence="2" type="ORF">SAMN05444372_10826</name>
</gene>
<feature type="coiled-coil region" evidence="1">
    <location>
        <begin position="38"/>
        <end position="72"/>
    </location>
</feature>
<name>A0A1M5LCX7_9FLAO</name>
<dbReference type="STRING" id="229205.SAMN05444372_10826"/>
<proteinExistence type="predicted"/>
<evidence type="ECO:0000256" key="1">
    <source>
        <dbReference type="SAM" id="Coils"/>
    </source>
</evidence>
<dbReference type="AlphaFoldDB" id="A0A1M5LCX7"/>
<protein>
    <submittedName>
        <fullName evidence="2">Uncharacterized protein</fullName>
    </submittedName>
</protein>
<accession>A0A1M5LCX7</accession>
<dbReference type="RefSeq" id="WP_073019587.1">
    <property type="nucleotide sequence ID" value="NZ_FQWF01000008.1"/>
</dbReference>
<keyword evidence="1" id="KW-0175">Coiled coil</keyword>
<dbReference type="OrthoDB" id="1341104at2"/>
<evidence type="ECO:0000313" key="2">
    <source>
        <dbReference type="EMBL" id="SHG62877.1"/>
    </source>
</evidence>
<keyword evidence="3" id="KW-1185">Reference proteome</keyword>
<organism evidence="2 3">
    <name type="scientific">Flavobacterium micromati</name>
    <dbReference type="NCBI Taxonomy" id="229205"/>
    <lineage>
        <taxon>Bacteria</taxon>
        <taxon>Pseudomonadati</taxon>
        <taxon>Bacteroidota</taxon>
        <taxon>Flavobacteriia</taxon>
        <taxon>Flavobacteriales</taxon>
        <taxon>Flavobacteriaceae</taxon>
        <taxon>Flavobacterium</taxon>
    </lineage>
</organism>